<sequence length="193" mass="19098">MFSDSAGPARIAVAAILAGAALLTACASNDSAAGAPRAVSPGSDTVDCQNGARATSGLQPALRQLGDNLTALGPAAQRNDRTAVLQNLAAARDAADQLGFGLGTAAGAMNGAALIGPEFRGAADSAVRLRDTVGGLYDAVTAGRGEEDRSPQLQGAMQAFDAAVQRLSLACSAYFAAATVDPTTTPPPTGTGR</sequence>
<evidence type="ECO:0000256" key="1">
    <source>
        <dbReference type="SAM" id="SignalP"/>
    </source>
</evidence>
<name>A0ABR4ZJI7_9NOCA</name>
<evidence type="ECO:0008006" key="4">
    <source>
        <dbReference type="Google" id="ProtNLM"/>
    </source>
</evidence>
<evidence type="ECO:0000313" key="3">
    <source>
        <dbReference type="Proteomes" id="UP000031364"/>
    </source>
</evidence>
<dbReference type="EMBL" id="JNFP01000008">
    <property type="protein sequence ID" value="KIA65222.1"/>
    <property type="molecule type" value="Genomic_DNA"/>
</dbReference>
<dbReference type="RefSeq" id="WP_043666924.1">
    <property type="nucleotide sequence ID" value="NZ_BDCI01000015.1"/>
</dbReference>
<reference evidence="2 3" key="1">
    <citation type="journal article" date="2014" name="Int. J. Syst. Evol. Microbiol.">
        <title>Nocardia vulneris sp. nov., isolated from wounds of human patients in North America.</title>
        <authorList>
            <person name="Lasker B.A."/>
            <person name="Bell M."/>
            <person name="Klenk H.P."/>
            <person name="Sproer C."/>
            <person name="Schumann C."/>
            <person name="Schumann P."/>
            <person name="Brown J.M."/>
        </authorList>
    </citation>
    <scope>NUCLEOTIDE SEQUENCE [LARGE SCALE GENOMIC DNA]</scope>
    <source>
        <strain evidence="2 3">W9851</strain>
    </source>
</reference>
<accession>A0ABR4ZJI7</accession>
<gene>
    <name evidence="2" type="ORF">FG87_08305</name>
</gene>
<protein>
    <recommendedName>
        <fullName evidence="4">Lipoprotein</fullName>
    </recommendedName>
</protein>
<keyword evidence="3" id="KW-1185">Reference proteome</keyword>
<feature type="chain" id="PRO_5047055105" description="Lipoprotein" evidence="1">
    <location>
        <begin position="28"/>
        <end position="193"/>
    </location>
</feature>
<comment type="caution">
    <text evidence="2">The sequence shown here is derived from an EMBL/GenBank/DDBJ whole genome shotgun (WGS) entry which is preliminary data.</text>
</comment>
<organism evidence="2 3">
    <name type="scientific">Nocardia vulneris</name>
    <dbReference type="NCBI Taxonomy" id="1141657"/>
    <lineage>
        <taxon>Bacteria</taxon>
        <taxon>Bacillati</taxon>
        <taxon>Actinomycetota</taxon>
        <taxon>Actinomycetes</taxon>
        <taxon>Mycobacteriales</taxon>
        <taxon>Nocardiaceae</taxon>
        <taxon>Nocardia</taxon>
    </lineage>
</organism>
<proteinExistence type="predicted"/>
<keyword evidence="1" id="KW-0732">Signal</keyword>
<dbReference type="Proteomes" id="UP000031364">
    <property type="component" value="Unassembled WGS sequence"/>
</dbReference>
<feature type="signal peptide" evidence="1">
    <location>
        <begin position="1"/>
        <end position="27"/>
    </location>
</feature>
<evidence type="ECO:0000313" key="2">
    <source>
        <dbReference type="EMBL" id="KIA65222.1"/>
    </source>
</evidence>